<dbReference type="EMBL" id="NBNE01002181">
    <property type="protein sequence ID" value="OWZ11252.1"/>
    <property type="molecule type" value="Genomic_DNA"/>
</dbReference>
<comment type="caution">
    <text evidence="1">The sequence shown here is derived from an EMBL/GenBank/DDBJ whole genome shotgun (WGS) entry which is preliminary data.</text>
</comment>
<gene>
    <name evidence="1" type="ORF">PHMEG_00015746</name>
</gene>
<evidence type="ECO:0000313" key="2">
    <source>
        <dbReference type="Proteomes" id="UP000198211"/>
    </source>
</evidence>
<organism evidence="1 2">
    <name type="scientific">Phytophthora megakarya</name>
    <dbReference type="NCBI Taxonomy" id="4795"/>
    <lineage>
        <taxon>Eukaryota</taxon>
        <taxon>Sar</taxon>
        <taxon>Stramenopiles</taxon>
        <taxon>Oomycota</taxon>
        <taxon>Peronosporomycetes</taxon>
        <taxon>Peronosporales</taxon>
        <taxon>Peronosporaceae</taxon>
        <taxon>Phytophthora</taxon>
    </lineage>
</organism>
<keyword evidence="2" id="KW-1185">Reference proteome</keyword>
<sequence length="136" mass="15166">MELWVANVGEGLVVLLGMDFMLRAGVQVCIREGLVQLPGEESILMYDDTVKSRHQKTCISYPENTPSCVPSMGIRIQNEKASRLDEVTGQILVGGDQGCERSVWIDMKTPLAMILQYGSFPQAERFVRPGTRSYPE</sequence>
<dbReference type="AlphaFoldDB" id="A0A225W0X7"/>
<dbReference type="OrthoDB" id="128412at2759"/>
<evidence type="ECO:0000313" key="1">
    <source>
        <dbReference type="EMBL" id="OWZ11252.1"/>
    </source>
</evidence>
<reference evidence="2" key="1">
    <citation type="submission" date="2017-03" db="EMBL/GenBank/DDBJ databases">
        <title>Phytopthora megakarya and P. palmivora, two closely related causual agents of cacao black pod achieved similar genome size and gene model numbers by different mechanisms.</title>
        <authorList>
            <person name="Ali S."/>
            <person name="Shao J."/>
            <person name="Larry D.J."/>
            <person name="Kronmiller B."/>
            <person name="Shen D."/>
            <person name="Strem M.D."/>
            <person name="Melnick R.L."/>
            <person name="Guiltinan M.J."/>
            <person name="Tyler B.M."/>
            <person name="Meinhardt L.W."/>
            <person name="Bailey B.A."/>
        </authorList>
    </citation>
    <scope>NUCLEOTIDE SEQUENCE [LARGE SCALE GENOMIC DNA]</scope>
    <source>
        <strain evidence="2">zdho120</strain>
    </source>
</reference>
<dbReference type="Proteomes" id="UP000198211">
    <property type="component" value="Unassembled WGS sequence"/>
</dbReference>
<accession>A0A225W0X7</accession>
<name>A0A225W0X7_9STRA</name>
<protein>
    <submittedName>
        <fullName evidence="1">Uncharacterized protein</fullName>
    </submittedName>
</protein>
<proteinExistence type="predicted"/>